<dbReference type="EMBL" id="STGY01000065">
    <property type="protein sequence ID" value="THV39632.1"/>
    <property type="molecule type" value="Genomic_DNA"/>
</dbReference>
<reference evidence="2" key="1">
    <citation type="submission" date="2019-04" db="EMBL/GenBank/DDBJ databases">
        <title>Nocardioides xinjiangensis sp. nov.</title>
        <authorList>
            <person name="Liu S."/>
        </authorList>
    </citation>
    <scope>NUCLEOTIDE SEQUENCE [LARGE SCALE GENOMIC DNA]</scope>
    <source>
        <strain evidence="2">18</strain>
    </source>
</reference>
<sequence>MGNRLPIEIEWIEIHPNAEIEFRRGAPWCESGRIDGIKFNARYWVVAFDEPRHFQLIGEASQRVRKGWANFGSRNERMNEMFADLAEASKETLFFVSRNQRISDIQSEYDWRTPWFVRG</sequence>
<keyword evidence="2" id="KW-1185">Reference proteome</keyword>
<dbReference type="AlphaFoldDB" id="A0A4S8Q9Z2"/>
<evidence type="ECO:0000313" key="2">
    <source>
        <dbReference type="Proteomes" id="UP000308760"/>
    </source>
</evidence>
<dbReference type="RefSeq" id="WP_136535799.1">
    <property type="nucleotide sequence ID" value="NZ_STGY01000065.1"/>
</dbReference>
<organism evidence="1 2">
    <name type="scientific">Glycomyces buryatensis</name>
    <dbReference type="NCBI Taxonomy" id="2570927"/>
    <lineage>
        <taxon>Bacteria</taxon>
        <taxon>Bacillati</taxon>
        <taxon>Actinomycetota</taxon>
        <taxon>Actinomycetes</taxon>
        <taxon>Glycomycetales</taxon>
        <taxon>Glycomycetaceae</taxon>
        <taxon>Glycomyces</taxon>
    </lineage>
</organism>
<protein>
    <submittedName>
        <fullName evidence="1">Uncharacterized protein</fullName>
    </submittedName>
</protein>
<gene>
    <name evidence="1" type="ORF">FAB82_17330</name>
</gene>
<comment type="caution">
    <text evidence="1">The sequence shown here is derived from an EMBL/GenBank/DDBJ whole genome shotgun (WGS) entry which is preliminary data.</text>
</comment>
<dbReference type="Proteomes" id="UP000308760">
    <property type="component" value="Unassembled WGS sequence"/>
</dbReference>
<proteinExistence type="predicted"/>
<evidence type="ECO:0000313" key="1">
    <source>
        <dbReference type="EMBL" id="THV39632.1"/>
    </source>
</evidence>
<name>A0A4S8Q9Z2_9ACTN</name>
<reference evidence="1 2" key="2">
    <citation type="submission" date="2019-05" db="EMBL/GenBank/DDBJ databases">
        <title>Glycomyces buryatensis sp. nov.</title>
        <authorList>
            <person name="Nikitina E."/>
        </authorList>
    </citation>
    <scope>NUCLEOTIDE SEQUENCE [LARGE SCALE GENOMIC DNA]</scope>
    <source>
        <strain evidence="1 2">18</strain>
    </source>
</reference>
<accession>A0A4S8Q9Z2</accession>